<feature type="domain" description="PRONE" evidence="4">
    <location>
        <begin position="1"/>
        <end position="224"/>
    </location>
</feature>
<name>A0A445MFR2_ENSVE</name>
<dbReference type="PANTHER" id="PTHR33101:SF14">
    <property type="entry name" value="ROP GUANINE NUCLEOTIDE EXCHANGE FACTOR 7"/>
    <property type="match status" value="1"/>
</dbReference>
<dbReference type="AlphaFoldDB" id="A0A445MFR2"/>
<keyword evidence="1 2" id="KW-0344">Guanine-nucleotide releasing factor</keyword>
<evidence type="ECO:0000256" key="3">
    <source>
        <dbReference type="SAM" id="MobiDB-lite"/>
    </source>
</evidence>
<dbReference type="GO" id="GO:0005085">
    <property type="term" value="F:guanyl-nucleotide exchange factor activity"/>
    <property type="evidence" value="ECO:0007669"/>
    <property type="project" value="UniProtKB-UniRule"/>
</dbReference>
<evidence type="ECO:0000256" key="1">
    <source>
        <dbReference type="ARBA" id="ARBA00022658"/>
    </source>
</evidence>
<dbReference type="PROSITE" id="PS51334">
    <property type="entry name" value="PRONE"/>
    <property type="match status" value="1"/>
</dbReference>
<dbReference type="Gene3D" id="1.20.58.2010">
    <property type="entry name" value="PRONE domain, subdomain 1"/>
    <property type="match status" value="1"/>
</dbReference>
<evidence type="ECO:0000256" key="2">
    <source>
        <dbReference type="PROSITE-ProRule" id="PRU00663"/>
    </source>
</evidence>
<dbReference type="Proteomes" id="UP000290560">
    <property type="component" value="Unassembled WGS sequence"/>
</dbReference>
<evidence type="ECO:0000313" key="5">
    <source>
        <dbReference type="EMBL" id="RZR73090.1"/>
    </source>
</evidence>
<dbReference type="EMBL" id="KV875823">
    <property type="protein sequence ID" value="RZR73090.1"/>
    <property type="molecule type" value="Genomic_DNA"/>
</dbReference>
<organism evidence="5">
    <name type="scientific">Ensete ventricosum</name>
    <name type="common">Abyssinian banana</name>
    <name type="synonym">Musa ensete</name>
    <dbReference type="NCBI Taxonomy" id="4639"/>
    <lineage>
        <taxon>Eukaryota</taxon>
        <taxon>Viridiplantae</taxon>
        <taxon>Streptophyta</taxon>
        <taxon>Embryophyta</taxon>
        <taxon>Tracheophyta</taxon>
        <taxon>Spermatophyta</taxon>
        <taxon>Magnoliopsida</taxon>
        <taxon>Liliopsida</taxon>
        <taxon>Zingiberales</taxon>
        <taxon>Musaceae</taxon>
        <taxon>Ensete</taxon>
    </lineage>
</organism>
<gene>
    <name evidence="5" type="ORF">BHM03_00019817</name>
</gene>
<feature type="compositionally biased region" description="Polar residues" evidence="3">
    <location>
        <begin position="60"/>
        <end position="69"/>
    </location>
</feature>
<dbReference type="InterPro" id="IPR038937">
    <property type="entry name" value="RopGEF"/>
</dbReference>
<dbReference type="PANTHER" id="PTHR33101">
    <property type="entry name" value="ROP GUANINE NUCLEOTIDE EXCHANGE FACTOR 1"/>
    <property type="match status" value="1"/>
</dbReference>
<dbReference type="Pfam" id="PF03759">
    <property type="entry name" value="PRONE"/>
    <property type="match status" value="1"/>
</dbReference>
<proteinExistence type="predicted"/>
<protein>
    <recommendedName>
        <fullName evidence="4">PRONE domain-containing protein</fullName>
    </recommendedName>
</protein>
<evidence type="ECO:0000259" key="4">
    <source>
        <dbReference type="PROSITE" id="PS51334"/>
    </source>
</evidence>
<sequence length="224" mass="24967">MEDSVEKCGDREQPPLDYAGRELKIMLSYSTEDERCGSSSCFETSPGEEARGASGSEESLPQSVASSWPTRKVSDSDADADDERTDSNDAKADKLRGLGFPSCCWEKTCQAAGRECAPHWQSPMPSPISAVSVLWFPTSSSPLLGRQLQVMQLGSSSTATVFGQLWRLEPLPPEKKSLWRREMEWLLCVSDHIVELVPSWQTFPDGSKLEVHTCMLFLLQFLWL</sequence>
<feature type="region of interest" description="Disordered" evidence="3">
    <location>
        <begin position="1"/>
        <end position="20"/>
    </location>
</feature>
<reference evidence="5" key="1">
    <citation type="journal article" date="2018" name="Data Brief">
        <title>Genome sequence data from 17 accessions of Ensete ventricosum, a staple food crop for millions in Ethiopia.</title>
        <authorList>
            <person name="Yemataw Z."/>
            <person name="Muzemil S."/>
            <person name="Ambachew D."/>
            <person name="Tripathi L."/>
            <person name="Tesfaye K."/>
            <person name="Chala A."/>
            <person name="Farbos A."/>
            <person name="O'Neill P."/>
            <person name="Moore K."/>
            <person name="Grant M."/>
            <person name="Studholme D.J."/>
        </authorList>
    </citation>
    <scope>NUCLEOTIDE SEQUENCE [LARGE SCALE GENOMIC DNA]</scope>
    <source>
        <tissue evidence="5">Leaf</tissue>
    </source>
</reference>
<dbReference type="InterPro" id="IPR005512">
    <property type="entry name" value="PRONE_dom"/>
</dbReference>
<feature type="region of interest" description="Disordered" evidence="3">
    <location>
        <begin position="31"/>
        <end position="93"/>
    </location>
</feature>
<accession>A0A445MFR2</accession>